<comment type="pathway">
    <text evidence="3">Glycan metabolism; chondroitin sulfate biosynthesis.</text>
</comment>
<evidence type="ECO:0000256" key="2">
    <source>
        <dbReference type="ARBA" id="ARBA00004648"/>
    </source>
</evidence>
<dbReference type="GO" id="GO:0030158">
    <property type="term" value="F:protein xylosyltransferase activity"/>
    <property type="evidence" value="ECO:0007669"/>
    <property type="project" value="UniProtKB-EC"/>
</dbReference>
<evidence type="ECO:0000256" key="18">
    <source>
        <dbReference type="ARBA" id="ARBA00042865"/>
    </source>
</evidence>
<dbReference type="PANTHER" id="PTHR46025">
    <property type="entry name" value="XYLOSYLTRANSFERASE OXT"/>
    <property type="match status" value="1"/>
</dbReference>
<evidence type="ECO:0000256" key="1">
    <source>
        <dbReference type="ARBA" id="ARBA00004323"/>
    </source>
</evidence>
<evidence type="ECO:0000256" key="15">
    <source>
        <dbReference type="ARBA" id="ARBA00023136"/>
    </source>
</evidence>
<dbReference type="InterPro" id="IPR002889">
    <property type="entry name" value="WSC_carb-bd"/>
</dbReference>
<evidence type="ECO:0000256" key="16">
    <source>
        <dbReference type="ARBA" id="ARBA00023157"/>
    </source>
</evidence>
<dbReference type="UniPathway" id="UPA00756"/>
<evidence type="ECO:0000256" key="10">
    <source>
        <dbReference type="ARBA" id="ARBA00022723"/>
    </source>
</evidence>
<evidence type="ECO:0000256" key="5">
    <source>
        <dbReference type="ARBA" id="ARBA00010195"/>
    </source>
</evidence>
<reference evidence="22" key="1">
    <citation type="submission" date="2019-12" db="UniProtKB">
        <authorList>
            <consortium name="WormBaseParasite"/>
        </authorList>
    </citation>
    <scope>IDENTIFICATION</scope>
</reference>
<dbReference type="PANTHER" id="PTHR46025:SF3">
    <property type="entry name" value="XYLOSYLTRANSFERASE OXT"/>
    <property type="match status" value="1"/>
</dbReference>
<keyword evidence="16" id="KW-1015">Disulfide bond</keyword>
<dbReference type="InterPro" id="IPR024448">
    <property type="entry name" value="XylT_C"/>
</dbReference>
<keyword evidence="9" id="KW-0812">Transmembrane</keyword>
<dbReference type="STRING" id="70415.A0A5S6R428"/>
<dbReference type="GO" id="GO:0046872">
    <property type="term" value="F:metal ion binding"/>
    <property type="evidence" value="ECO:0007669"/>
    <property type="project" value="UniProtKB-KW"/>
</dbReference>
<keyword evidence="8" id="KW-0808">Transferase</keyword>
<evidence type="ECO:0000256" key="12">
    <source>
        <dbReference type="ARBA" id="ARBA00022968"/>
    </source>
</evidence>
<protein>
    <recommendedName>
        <fullName evidence="6">protein xylosyltransferase</fullName>
        <ecNumber evidence="6">2.4.2.26</ecNumber>
    </recommendedName>
    <alternativeName>
        <fullName evidence="18">Peptide O-xylosyltransferase</fullName>
    </alternativeName>
</protein>
<evidence type="ECO:0000256" key="9">
    <source>
        <dbReference type="ARBA" id="ARBA00022692"/>
    </source>
</evidence>
<dbReference type="Pfam" id="PF12529">
    <property type="entry name" value="Xylo_C"/>
    <property type="match status" value="1"/>
</dbReference>
<keyword evidence="10" id="KW-0479">Metal-binding</keyword>
<keyword evidence="17" id="KW-0325">Glycoprotein</keyword>
<keyword evidence="12" id="KW-0735">Signal-anchor</keyword>
<dbReference type="GO" id="GO:0015012">
    <property type="term" value="P:heparan sulfate proteoglycan biosynthetic process"/>
    <property type="evidence" value="ECO:0007669"/>
    <property type="project" value="UniProtKB-UniPathway"/>
</dbReference>
<dbReference type="AlphaFoldDB" id="A0A5S6R428"/>
<evidence type="ECO:0000256" key="6">
    <source>
        <dbReference type="ARBA" id="ARBA00011972"/>
    </source>
</evidence>
<evidence type="ECO:0000313" key="21">
    <source>
        <dbReference type="Proteomes" id="UP000046395"/>
    </source>
</evidence>
<feature type="domain" description="WSC" evidence="20">
    <location>
        <begin position="107"/>
        <end position="202"/>
    </location>
</feature>
<evidence type="ECO:0000256" key="19">
    <source>
        <dbReference type="ARBA" id="ARBA00047847"/>
    </source>
</evidence>
<evidence type="ECO:0000256" key="17">
    <source>
        <dbReference type="ARBA" id="ARBA00023180"/>
    </source>
</evidence>
<dbReference type="PROSITE" id="PS51212">
    <property type="entry name" value="WSC"/>
    <property type="match status" value="1"/>
</dbReference>
<evidence type="ECO:0000256" key="13">
    <source>
        <dbReference type="ARBA" id="ARBA00022989"/>
    </source>
</evidence>
<dbReference type="InterPro" id="IPR043538">
    <property type="entry name" value="XYLT"/>
</dbReference>
<evidence type="ECO:0000256" key="11">
    <source>
        <dbReference type="ARBA" id="ARBA00022824"/>
    </source>
</evidence>
<evidence type="ECO:0000259" key="20">
    <source>
        <dbReference type="PROSITE" id="PS51212"/>
    </source>
</evidence>
<evidence type="ECO:0000256" key="7">
    <source>
        <dbReference type="ARBA" id="ARBA00022676"/>
    </source>
</evidence>
<dbReference type="SMART" id="SM00321">
    <property type="entry name" value="WSC"/>
    <property type="match status" value="1"/>
</dbReference>
<name>A0A5S6R428_TRIMR</name>
<keyword evidence="7" id="KW-0328">Glycosyltransferase</keyword>
<dbReference type="InterPro" id="IPR003406">
    <property type="entry name" value="Glyco_trans_14"/>
</dbReference>
<evidence type="ECO:0000256" key="8">
    <source>
        <dbReference type="ARBA" id="ARBA00022679"/>
    </source>
</evidence>
<keyword evidence="14" id="KW-0333">Golgi apparatus</keyword>
<dbReference type="Pfam" id="PF02485">
    <property type="entry name" value="Branch"/>
    <property type="match status" value="1"/>
</dbReference>
<comment type="catalytic activity">
    <reaction evidence="19">
        <text>UDP-alpha-D-xylose + L-seryl-[protein] = 3-O-(beta-D-xylosyl)-L-seryl-[protein] + UDP + H(+)</text>
        <dbReference type="Rhea" id="RHEA:50192"/>
        <dbReference type="Rhea" id="RHEA-COMP:9863"/>
        <dbReference type="Rhea" id="RHEA-COMP:12567"/>
        <dbReference type="ChEBI" id="CHEBI:15378"/>
        <dbReference type="ChEBI" id="CHEBI:29999"/>
        <dbReference type="ChEBI" id="CHEBI:57632"/>
        <dbReference type="ChEBI" id="CHEBI:58223"/>
        <dbReference type="ChEBI" id="CHEBI:132085"/>
        <dbReference type="EC" id="2.4.2.26"/>
    </reaction>
</comment>
<evidence type="ECO:0000313" key="22">
    <source>
        <dbReference type="WBParaSite" id="TMUE_3000014346.1"/>
    </source>
</evidence>
<keyword evidence="15" id="KW-0472">Membrane</keyword>
<dbReference type="GO" id="GO:0000139">
    <property type="term" value="C:Golgi membrane"/>
    <property type="evidence" value="ECO:0007669"/>
    <property type="project" value="UniProtKB-SubCell"/>
</dbReference>
<comment type="pathway">
    <text evidence="4">Glycan metabolism; heparan sulfate biosynthesis.</text>
</comment>
<dbReference type="Proteomes" id="UP000046395">
    <property type="component" value="Unassembled WGS sequence"/>
</dbReference>
<dbReference type="GO" id="GO:0050650">
    <property type="term" value="P:chondroitin sulfate proteoglycan biosynthetic process"/>
    <property type="evidence" value="ECO:0007669"/>
    <property type="project" value="TreeGrafter"/>
</dbReference>
<keyword evidence="11" id="KW-0256">Endoplasmic reticulum</keyword>
<organism evidence="21 22">
    <name type="scientific">Trichuris muris</name>
    <name type="common">Mouse whipworm</name>
    <dbReference type="NCBI Taxonomy" id="70415"/>
    <lineage>
        <taxon>Eukaryota</taxon>
        <taxon>Metazoa</taxon>
        <taxon>Ecdysozoa</taxon>
        <taxon>Nematoda</taxon>
        <taxon>Enoplea</taxon>
        <taxon>Dorylaimia</taxon>
        <taxon>Trichinellida</taxon>
        <taxon>Trichuridae</taxon>
        <taxon>Trichuris</taxon>
    </lineage>
</organism>
<dbReference type="GO" id="GO:0005789">
    <property type="term" value="C:endoplasmic reticulum membrane"/>
    <property type="evidence" value="ECO:0007669"/>
    <property type="project" value="UniProtKB-SubCell"/>
</dbReference>
<evidence type="ECO:0000256" key="14">
    <source>
        <dbReference type="ARBA" id="ARBA00023034"/>
    </source>
</evidence>
<accession>A0A5S6R428</accession>
<proteinExistence type="inferred from homology"/>
<keyword evidence="13" id="KW-1133">Transmembrane helix</keyword>
<evidence type="ECO:0000256" key="3">
    <source>
        <dbReference type="ARBA" id="ARBA00004840"/>
    </source>
</evidence>
<comment type="subcellular location">
    <subcellularLocation>
        <location evidence="2">Endoplasmic reticulum membrane</location>
        <topology evidence="2">Single-pass type II membrane protein</topology>
    </subcellularLocation>
    <subcellularLocation>
        <location evidence="1">Golgi apparatus membrane</location>
        <topology evidence="1">Single-pass type II membrane protein</topology>
    </subcellularLocation>
</comment>
<evidence type="ECO:0000256" key="4">
    <source>
        <dbReference type="ARBA" id="ARBA00005093"/>
    </source>
</evidence>
<sequence length="812" mass="92213">MRYCSARCRKVFAQPKFWCSLILCVLLVNLLYSFYFTESENGERLTVPAESAQEPPPTACSLHKDTRSALARAKTESCKRKIVQVYCSQANSTFLGDHSNGCPYNTKPAPLGCYSDKVGNRLLKNLVEISAANSVNRCIDTCYSVGWEVAGVEYGAECFCGTMEDLRAGQRLNLHRCREYRCPGNGSQLCGGFNAISAYLTGYLNCPEVNLQENRNAQNGMPVKRAKIAFLLQVNGRAARQIKRMLKMIYRQEHIYVVHVDERQDYLYREMLAVQRLAGDNFHVTSRRYPTIWGGSSLLDMIIAVMDELLSLSPKWEYLINLSESDLPIKSVDKLASFLASSNGTNFFSYTTNVSSFIQKQGIDRLFLECEDRMWRLGGRRLPTRVRFQGGSDWYVLHRDFVHFVIRERNSMVDQLREWFRYTLLPVESFFHTVLQNSRFCATSLNHNLRFVNWQRKLGCNCLQRVIDWCGCSPLVFRLGDLQRLRSFAAKYLYFFARKFDPMIDLAVIEKVERMVVVGKATSSPFYWQNDYHHLDRSGSVSSAKLFFLHYAAMRTVEKALPTSCQSRSVHCRPERVLEMTLLRLPSGSVDLLALISGRCSSAEMFTWTIESRFRRSPADPMRLGEHIVHIQVGTKYDLKERLFRDYVGICDSGSKPTLRLKWIDRNNSSILENSSLNVTWYDPSGNAEERQVLSVQRDGPNVQHVSKTTATSRVGTWKVAITNANGSAQIEMAFPVVGTVGNWTSSMDDEAGSMVADTHTLSHVCSQGYLIDQEPTSKLARCLFDLRSSLPHCASTKWSSLAADPTSNFPA</sequence>
<dbReference type="WBParaSite" id="TMUE_3000014346.1">
    <property type="protein sequence ID" value="TMUE_3000014346.1"/>
    <property type="gene ID" value="WBGene00294430"/>
</dbReference>
<dbReference type="EC" id="2.4.2.26" evidence="6"/>
<keyword evidence="21" id="KW-1185">Reference proteome</keyword>
<comment type="similarity">
    <text evidence="5">Belongs to the glycosyltransferase 14 family. XylT subfamily.</text>
</comment>
<dbReference type="Pfam" id="PF01822">
    <property type="entry name" value="WSC"/>
    <property type="match status" value="1"/>
</dbReference>
<dbReference type="UniPathway" id="UPA00755"/>